<sequence>MSVVDVLVVGSGPVGMELALELAIQGVAFRIVDKAATRPTTSRAIGIHSRTLEVLNRYGGIDELLAKSHKVAGNAFWVNRKHFEGFRFVGKAQERPDTHFPGIFAIRQVDIEAFFESRLASKGVIVERPVTVQSVVQDEDGASVVLVKSDGSEETVRSKYVVGCDGAHSMVRHSMDVEFQGGAYPQHFVVGEVLINWDGYGDKVHIMLGDGLLLLLPLSQDKIRIVLSRPAELSSDVDPTLEDFQKALDKMLPAEENAKIHHAIGLTRFHLHYRCSTKYRDGKLFVAGDAAHIHSPIGAQGMNTGIQDSMNLGWKLARVLNGEMPDSFLDTYHEERWPIGQTLLSQTDQMFTLLSSNTPIFNNIRNFLLPHALPSIGLSDMGLKMMDFFSELGVKYRRSSIVQTDAGFDGPVRGGFRAPDGKIRTADGKKSWLQDLLRGPGCHVLIFSNIAGDKEVEALERRFLTNKGKPNVAKAHIITSVELQNPRSVIDVDGELHKRYGFDGKPGFVYIRPDGYIERIGYLH</sequence>
<dbReference type="EMBL" id="JAKNSF020000009">
    <property type="protein sequence ID" value="KAK7736790.1"/>
    <property type="molecule type" value="Genomic_DNA"/>
</dbReference>
<keyword evidence="4" id="KW-0560">Oxidoreductase</keyword>
<organism evidence="6 7">
    <name type="scientific">Diaporthe eres</name>
    <name type="common">Phomopsis oblonga</name>
    <dbReference type="NCBI Taxonomy" id="83184"/>
    <lineage>
        <taxon>Eukaryota</taxon>
        <taxon>Fungi</taxon>
        <taxon>Dikarya</taxon>
        <taxon>Ascomycota</taxon>
        <taxon>Pezizomycotina</taxon>
        <taxon>Sordariomycetes</taxon>
        <taxon>Sordariomycetidae</taxon>
        <taxon>Diaporthales</taxon>
        <taxon>Diaporthaceae</taxon>
        <taxon>Diaporthe</taxon>
        <taxon>Diaporthe eres species complex</taxon>
    </lineage>
</organism>
<evidence type="ECO:0000256" key="4">
    <source>
        <dbReference type="ARBA" id="ARBA00023002"/>
    </source>
</evidence>
<evidence type="ECO:0000313" key="6">
    <source>
        <dbReference type="EMBL" id="KAK7736790.1"/>
    </source>
</evidence>
<dbReference type="PANTHER" id="PTHR43004">
    <property type="entry name" value="TRK SYSTEM POTASSIUM UPTAKE PROTEIN"/>
    <property type="match status" value="1"/>
</dbReference>
<evidence type="ECO:0000256" key="3">
    <source>
        <dbReference type="ARBA" id="ARBA00022827"/>
    </source>
</evidence>
<dbReference type="Proteomes" id="UP001430848">
    <property type="component" value="Unassembled WGS sequence"/>
</dbReference>
<comment type="caution">
    <text evidence="6">The sequence shown here is derived from an EMBL/GenBank/DDBJ whole genome shotgun (WGS) entry which is preliminary data.</text>
</comment>
<evidence type="ECO:0000259" key="5">
    <source>
        <dbReference type="Pfam" id="PF01494"/>
    </source>
</evidence>
<comment type="cofactor">
    <cofactor evidence="1">
        <name>FAD</name>
        <dbReference type="ChEBI" id="CHEBI:57692"/>
    </cofactor>
</comment>
<dbReference type="InterPro" id="IPR036188">
    <property type="entry name" value="FAD/NAD-bd_sf"/>
</dbReference>
<keyword evidence="7" id="KW-1185">Reference proteome</keyword>
<feature type="domain" description="FAD-binding" evidence="5">
    <location>
        <begin position="4"/>
        <end position="346"/>
    </location>
</feature>
<dbReference type="InterPro" id="IPR002938">
    <property type="entry name" value="FAD-bd"/>
</dbReference>
<reference evidence="6 7" key="1">
    <citation type="submission" date="2024-02" db="EMBL/GenBank/DDBJ databases">
        <title>De novo assembly and annotation of 12 fungi associated with fruit tree decline syndrome in Ontario, Canada.</title>
        <authorList>
            <person name="Sulman M."/>
            <person name="Ellouze W."/>
            <person name="Ilyukhin E."/>
        </authorList>
    </citation>
    <scope>NUCLEOTIDE SEQUENCE [LARGE SCALE GENOMIC DNA]</scope>
    <source>
        <strain evidence="6 7">M169</strain>
    </source>
</reference>
<keyword evidence="2" id="KW-0285">Flavoprotein</keyword>
<dbReference type="Gene3D" id="3.30.70.2450">
    <property type="match status" value="1"/>
</dbReference>
<evidence type="ECO:0000256" key="1">
    <source>
        <dbReference type="ARBA" id="ARBA00001974"/>
    </source>
</evidence>
<dbReference type="PRINTS" id="PR00420">
    <property type="entry name" value="RNGMNOXGNASE"/>
</dbReference>
<keyword evidence="3" id="KW-0274">FAD</keyword>
<protein>
    <recommendedName>
        <fullName evidence="5">FAD-binding domain-containing protein</fullName>
    </recommendedName>
</protein>
<dbReference type="PANTHER" id="PTHR43004:SF19">
    <property type="entry name" value="BINDING MONOOXYGENASE, PUTATIVE (JCVI)-RELATED"/>
    <property type="match status" value="1"/>
</dbReference>
<dbReference type="Gene3D" id="3.50.50.60">
    <property type="entry name" value="FAD/NAD(P)-binding domain"/>
    <property type="match status" value="1"/>
</dbReference>
<dbReference type="SUPFAM" id="SSF51905">
    <property type="entry name" value="FAD/NAD(P)-binding domain"/>
    <property type="match status" value="1"/>
</dbReference>
<dbReference type="Gene3D" id="3.40.30.120">
    <property type="match status" value="1"/>
</dbReference>
<evidence type="ECO:0000256" key="2">
    <source>
        <dbReference type="ARBA" id="ARBA00022630"/>
    </source>
</evidence>
<name>A0ABR1PH90_DIAER</name>
<dbReference type="Pfam" id="PF01494">
    <property type="entry name" value="FAD_binding_3"/>
    <property type="match status" value="1"/>
</dbReference>
<gene>
    <name evidence="6" type="ORF">SLS63_003138</name>
</gene>
<proteinExistence type="predicted"/>
<dbReference type="InterPro" id="IPR050641">
    <property type="entry name" value="RIFMO-like"/>
</dbReference>
<accession>A0ABR1PH90</accession>
<evidence type="ECO:0000313" key="7">
    <source>
        <dbReference type="Proteomes" id="UP001430848"/>
    </source>
</evidence>